<dbReference type="PANTHER" id="PTHR10150">
    <property type="entry name" value="DNA REPAIR ENDONUCLEASE XPF"/>
    <property type="match status" value="1"/>
</dbReference>
<accession>V2WMF4</accession>
<dbReference type="PANTHER" id="PTHR10150:SF0">
    <property type="entry name" value="DNA REPAIR ENDONUCLEASE XPF"/>
    <property type="match status" value="1"/>
</dbReference>
<reference evidence="4 5" key="1">
    <citation type="journal article" date="2014" name="BMC Genomics">
        <title>Genome and secretome analysis of the hemibiotrophic fungal pathogen, Moniliophthora roreri, which causes frosty pod rot disease of cacao: mechanisms of the biotrophic and necrotrophic phases.</title>
        <authorList>
            <person name="Meinhardt L.W."/>
            <person name="Costa G.G.L."/>
            <person name="Thomazella D.P.T."/>
            <person name="Teixeira P.J.P.L."/>
            <person name="Carazzolle M.F."/>
            <person name="Schuster S.C."/>
            <person name="Carlson J.E."/>
            <person name="Guiltinan M.J."/>
            <person name="Mieczkowski P."/>
            <person name="Farmer A."/>
            <person name="Ramaraj T."/>
            <person name="Crozier J."/>
            <person name="Davis R.E."/>
            <person name="Shao J."/>
            <person name="Melnick R.L."/>
            <person name="Pereira G.A.G."/>
            <person name="Bailey B.A."/>
        </authorList>
    </citation>
    <scope>NUCLEOTIDE SEQUENCE [LARGE SCALE GENOMIC DNA]</scope>
    <source>
        <strain evidence="4 5">MCA 2997</strain>
    </source>
</reference>
<dbReference type="HOGENOM" id="CLU_787752_0_0_1"/>
<dbReference type="Proteomes" id="UP000017559">
    <property type="component" value="Unassembled WGS sequence"/>
</dbReference>
<dbReference type="GO" id="GO:0000014">
    <property type="term" value="F:single-stranded DNA endodeoxyribonuclease activity"/>
    <property type="evidence" value="ECO:0007669"/>
    <property type="project" value="TreeGrafter"/>
</dbReference>
<dbReference type="KEGG" id="mrr:Moror_5668"/>
<dbReference type="GO" id="GO:0003684">
    <property type="term" value="F:damaged DNA binding"/>
    <property type="evidence" value="ECO:0007669"/>
    <property type="project" value="TreeGrafter"/>
</dbReference>
<gene>
    <name evidence="4" type="ORF">Moror_5668</name>
</gene>
<organism evidence="4 5">
    <name type="scientific">Moniliophthora roreri (strain MCA 2997)</name>
    <name type="common">Cocoa frosty pod rot fungus</name>
    <name type="synonym">Crinipellis roreri</name>
    <dbReference type="NCBI Taxonomy" id="1381753"/>
    <lineage>
        <taxon>Eukaryota</taxon>
        <taxon>Fungi</taxon>
        <taxon>Dikarya</taxon>
        <taxon>Basidiomycota</taxon>
        <taxon>Agaricomycotina</taxon>
        <taxon>Agaricomycetes</taxon>
        <taxon>Agaricomycetidae</taxon>
        <taxon>Agaricales</taxon>
        <taxon>Marasmiineae</taxon>
        <taxon>Marasmiaceae</taxon>
        <taxon>Moniliophthora</taxon>
    </lineage>
</organism>
<dbReference type="AlphaFoldDB" id="V2WMF4"/>
<dbReference type="GO" id="GO:0000712">
    <property type="term" value="P:resolution of meiotic recombination intermediates"/>
    <property type="evidence" value="ECO:0007669"/>
    <property type="project" value="TreeGrafter"/>
</dbReference>
<dbReference type="GO" id="GO:0000110">
    <property type="term" value="C:nucleotide-excision repair factor 1 complex"/>
    <property type="evidence" value="ECO:0007669"/>
    <property type="project" value="TreeGrafter"/>
</dbReference>
<dbReference type="GO" id="GO:1901255">
    <property type="term" value="P:nucleotide-excision repair involved in interstrand cross-link repair"/>
    <property type="evidence" value="ECO:0007669"/>
    <property type="project" value="TreeGrafter"/>
</dbReference>
<dbReference type="OrthoDB" id="361020at2759"/>
<dbReference type="EMBL" id="AWSO01001812">
    <property type="protein sequence ID" value="ESK82742.1"/>
    <property type="molecule type" value="Genomic_DNA"/>
</dbReference>
<evidence type="ECO:0000313" key="5">
    <source>
        <dbReference type="Proteomes" id="UP000017559"/>
    </source>
</evidence>
<dbReference type="STRING" id="1381753.V2WMF4"/>
<evidence type="ECO:0000256" key="1">
    <source>
        <dbReference type="ARBA" id="ARBA00022763"/>
    </source>
</evidence>
<protein>
    <submittedName>
        <fullName evidence="4">Uncharacterized protein</fullName>
    </submittedName>
</protein>
<evidence type="ECO:0000256" key="3">
    <source>
        <dbReference type="ARBA" id="ARBA00023204"/>
    </source>
</evidence>
<name>V2WMF4_MONRO</name>
<proteinExistence type="predicted"/>
<evidence type="ECO:0000313" key="4">
    <source>
        <dbReference type="EMBL" id="ESK82742.1"/>
    </source>
</evidence>
<sequence>MSTILPFHEAILSEIHDPATSDLLVLARGLGLRRIICTLLKIYDSPQNLVLLVNATPEEETEIGEELGIIGCRKPGLRIVGYEAGSSRDRQDLYKRGGLISVTSRILVVDMLQSDIPIDLITGIIVLHAEKVSPLHLVSFITRLYRERNTTGFLKAFTDQPEHITSGMSPLKNVMKELQLRRVSIYPRFHQTIKETLERRQADVVEIAQKLTDYMGEIHGAIVHCMNMILTDLRRVKDLDLEGLSLPAAYFSSFDHIVRKQLDPVWHKVGPTTKSLVRDLGVLRRLVSYLLTYDPLQFHAYCESLIAANNDPETTKAGNRSQWMLTDSANTIFEVYILFAIIPLHSILTDIL</sequence>
<keyword evidence="3" id="KW-0234">DNA repair</keyword>
<keyword evidence="2" id="KW-0378">Hydrolase</keyword>
<keyword evidence="1" id="KW-0227">DNA damage</keyword>
<evidence type="ECO:0000256" key="2">
    <source>
        <dbReference type="ARBA" id="ARBA00022801"/>
    </source>
</evidence>
<keyword evidence="5" id="KW-1185">Reference proteome</keyword>
<comment type="caution">
    <text evidence="4">The sequence shown here is derived from an EMBL/GenBank/DDBJ whole genome shotgun (WGS) entry which is preliminary data.</text>
</comment>
<dbReference type="GO" id="GO:0000724">
    <property type="term" value="P:double-strand break repair via homologous recombination"/>
    <property type="evidence" value="ECO:0007669"/>
    <property type="project" value="TreeGrafter"/>
</dbReference>
<dbReference type="GO" id="GO:0003697">
    <property type="term" value="F:single-stranded DNA binding"/>
    <property type="evidence" value="ECO:0007669"/>
    <property type="project" value="TreeGrafter"/>
</dbReference>